<sequence>MSDEQNSTQAPTSYGKGYRYNIMGWVYIHIEGEPYERGYQYGYLAADEIVDMMIRWSNWGYTQKIFKRLPMDVTSPRYDDVSALWWEYCKSKAKRWFLEHYPEEYIEEMKGVAAGVKDRGGMIHGHPVEFDDILVNNEVVDCWFSYEYSKKGFHPLRGAIQGIKNLFSKEQGGSCSAFIATGDATTDGGIVIAHSTHV</sequence>
<comment type="caution">
    <text evidence="1">The sequence shown here is derived from an EMBL/GenBank/DDBJ whole genome shotgun (WGS) entry which is preliminary data.</text>
</comment>
<dbReference type="EMBL" id="BARS01049591">
    <property type="protein sequence ID" value="GAG34659.1"/>
    <property type="molecule type" value="Genomic_DNA"/>
</dbReference>
<accession>X0WUJ2</accession>
<reference evidence="1" key="1">
    <citation type="journal article" date="2014" name="Front. Microbiol.">
        <title>High frequency of phylogenetically diverse reductive dehalogenase-homologous genes in deep subseafloor sedimentary metagenomes.</title>
        <authorList>
            <person name="Kawai M."/>
            <person name="Futagami T."/>
            <person name="Toyoda A."/>
            <person name="Takaki Y."/>
            <person name="Nishi S."/>
            <person name="Hori S."/>
            <person name="Arai W."/>
            <person name="Tsubouchi T."/>
            <person name="Morono Y."/>
            <person name="Uchiyama I."/>
            <person name="Ito T."/>
            <person name="Fujiyama A."/>
            <person name="Inagaki F."/>
            <person name="Takami H."/>
        </authorList>
    </citation>
    <scope>NUCLEOTIDE SEQUENCE</scope>
    <source>
        <strain evidence="1">Expedition CK06-06</strain>
    </source>
</reference>
<proteinExistence type="predicted"/>
<dbReference type="Gene3D" id="3.60.60.30">
    <property type="match status" value="1"/>
</dbReference>
<organism evidence="1">
    <name type="scientific">marine sediment metagenome</name>
    <dbReference type="NCBI Taxonomy" id="412755"/>
    <lineage>
        <taxon>unclassified sequences</taxon>
        <taxon>metagenomes</taxon>
        <taxon>ecological metagenomes</taxon>
    </lineage>
</organism>
<feature type="non-terminal residue" evidence="1">
    <location>
        <position position="198"/>
    </location>
</feature>
<evidence type="ECO:0000313" key="1">
    <source>
        <dbReference type="EMBL" id="GAG34659.1"/>
    </source>
</evidence>
<gene>
    <name evidence="1" type="ORF">S01H1_74161</name>
</gene>
<protein>
    <submittedName>
        <fullName evidence="1">Uncharacterized protein</fullName>
    </submittedName>
</protein>
<name>X0WUJ2_9ZZZZ</name>
<dbReference type="AlphaFoldDB" id="X0WUJ2"/>